<evidence type="ECO:0000313" key="2">
    <source>
        <dbReference type="Proteomes" id="UP001610563"/>
    </source>
</evidence>
<dbReference type="Proteomes" id="UP001610563">
    <property type="component" value="Unassembled WGS sequence"/>
</dbReference>
<organism evidence="1 2">
    <name type="scientific">Aspergillus keveii</name>
    <dbReference type="NCBI Taxonomy" id="714993"/>
    <lineage>
        <taxon>Eukaryota</taxon>
        <taxon>Fungi</taxon>
        <taxon>Dikarya</taxon>
        <taxon>Ascomycota</taxon>
        <taxon>Pezizomycotina</taxon>
        <taxon>Eurotiomycetes</taxon>
        <taxon>Eurotiomycetidae</taxon>
        <taxon>Eurotiales</taxon>
        <taxon>Aspergillaceae</taxon>
        <taxon>Aspergillus</taxon>
        <taxon>Aspergillus subgen. Nidulantes</taxon>
    </lineage>
</organism>
<comment type="caution">
    <text evidence="1">The sequence shown here is derived from an EMBL/GenBank/DDBJ whole genome shotgun (WGS) entry which is preliminary data.</text>
</comment>
<reference evidence="1 2" key="1">
    <citation type="submission" date="2024-07" db="EMBL/GenBank/DDBJ databases">
        <title>Section-level genome sequencing and comparative genomics of Aspergillus sections Usti and Cavernicolus.</title>
        <authorList>
            <consortium name="Lawrence Berkeley National Laboratory"/>
            <person name="Nybo J.L."/>
            <person name="Vesth T.C."/>
            <person name="Theobald S."/>
            <person name="Frisvad J.C."/>
            <person name="Larsen T.O."/>
            <person name="Kjaerboelling I."/>
            <person name="Rothschild-Mancinelli K."/>
            <person name="Lyhne E.K."/>
            <person name="Kogle M.E."/>
            <person name="Barry K."/>
            <person name="Clum A."/>
            <person name="Na H."/>
            <person name="Ledsgaard L."/>
            <person name="Lin J."/>
            <person name="Lipzen A."/>
            <person name="Kuo A."/>
            <person name="Riley R."/>
            <person name="Mondo S."/>
            <person name="Labutti K."/>
            <person name="Haridas S."/>
            <person name="Pangalinan J."/>
            <person name="Salamov A.A."/>
            <person name="Simmons B.A."/>
            <person name="Magnuson J.K."/>
            <person name="Chen J."/>
            <person name="Drula E."/>
            <person name="Henrissat B."/>
            <person name="Wiebenga A."/>
            <person name="Lubbers R.J."/>
            <person name="Gomes A.C."/>
            <person name="Makela M.R."/>
            <person name="Stajich J."/>
            <person name="Grigoriev I.V."/>
            <person name="Mortensen U.H."/>
            <person name="De Vries R.P."/>
            <person name="Baker S.E."/>
            <person name="Andersen M.R."/>
        </authorList>
    </citation>
    <scope>NUCLEOTIDE SEQUENCE [LARGE SCALE GENOMIC DNA]</scope>
    <source>
        <strain evidence="1 2">CBS 209.92</strain>
    </source>
</reference>
<proteinExistence type="predicted"/>
<accession>A0ABR4GG43</accession>
<protein>
    <submittedName>
        <fullName evidence="1">Uncharacterized protein</fullName>
    </submittedName>
</protein>
<name>A0ABR4GG43_9EURO</name>
<evidence type="ECO:0000313" key="1">
    <source>
        <dbReference type="EMBL" id="KAL2798023.1"/>
    </source>
</evidence>
<dbReference type="EMBL" id="JBFTWV010000015">
    <property type="protein sequence ID" value="KAL2798023.1"/>
    <property type="molecule type" value="Genomic_DNA"/>
</dbReference>
<sequence length="52" mass="5927">MGGRDFGDIYMRQKVESLSKSKAGVLLWPGVSSNIGTFNCCWIYTLREMNHE</sequence>
<gene>
    <name evidence="1" type="ORF">BJX66DRAFT_296251</name>
</gene>
<keyword evidence="2" id="KW-1185">Reference proteome</keyword>